<comment type="caution">
    <text evidence="1">The sequence shown here is derived from an EMBL/GenBank/DDBJ whole genome shotgun (WGS) entry which is preliminary data.</text>
</comment>
<dbReference type="PANTHER" id="PTHR37909:SF1">
    <property type="entry name" value="S-ADENOSYL-L-METHIONINE-DEPENDENT METHYLTRANSFERASES SUPERFAMILY PROTEIN"/>
    <property type="match status" value="1"/>
</dbReference>
<accession>A0A1T0CPM7</accession>
<protein>
    <submittedName>
        <fullName evidence="1">Methyltransferase</fullName>
    </submittedName>
</protein>
<evidence type="ECO:0000313" key="1">
    <source>
        <dbReference type="EMBL" id="OOS24292.1"/>
    </source>
</evidence>
<dbReference type="SUPFAM" id="SSF53335">
    <property type="entry name" value="S-adenosyl-L-methionine-dependent methyltransferases"/>
    <property type="match status" value="1"/>
</dbReference>
<reference evidence="1 2" key="1">
    <citation type="submission" date="2017-02" db="EMBL/GenBank/DDBJ databases">
        <title>Draft genome sequence of Moraxella pluranimalium CCUG 54913T type strain.</title>
        <authorList>
            <person name="Salva-Serra F."/>
            <person name="Engstrom-Jakobsson H."/>
            <person name="Thorell K."/>
            <person name="Jaen-Luchoro D."/>
            <person name="Gonzales-Siles L."/>
            <person name="Karlsson R."/>
            <person name="Yazdan S."/>
            <person name="Boulund F."/>
            <person name="Johnning A."/>
            <person name="Engstrand L."/>
            <person name="Kristiansson E."/>
            <person name="Moore E."/>
        </authorList>
    </citation>
    <scope>NUCLEOTIDE SEQUENCE [LARGE SCALE GENOMIC DNA]</scope>
    <source>
        <strain evidence="1 2">CCUG 54913</strain>
    </source>
</reference>
<keyword evidence="2" id="KW-1185">Reference proteome</keyword>
<dbReference type="InterPro" id="IPR029063">
    <property type="entry name" value="SAM-dependent_MTases_sf"/>
</dbReference>
<dbReference type="CDD" id="cd02440">
    <property type="entry name" value="AdoMet_MTases"/>
    <property type="match status" value="1"/>
</dbReference>
<name>A0A1T0CPM7_9GAMM</name>
<dbReference type="EMBL" id="MUYU01000012">
    <property type="protein sequence ID" value="OOS24292.1"/>
    <property type="molecule type" value="Genomic_DNA"/>
</dbReference>
<organism evidence="1 2">
    <name type="scientific">Moraxella pluranimalium</name>
    <dbReference type="NCBI Taxonomy" id="470453"/>
    <lineage>
        <taxon>Bacteria</taxon>
        <taxon>Pseudomonadati</taxon>
        <taxon>Pseudomonadota</taxon>
        <taxon>Gammaproteobacteria</taxon>
        <taxon>Moraxellales</taxon>
        <taxon>Moraxellaceae</taxon>
        <taxon>Moraxella</taxon>
    </lineage>
</organism>
<proteinExistence type="predicted"/>
<keyword evidence="1" id="KW-0808">Transferase</keyword>
<dbReference type="GO" id="GO:0008168">
    <property type="term" value="F:methyltransferase activity"/>
    <property type="evidence" value="ECO:0007669"/>
    <property type="project" value="UniProtKB-KW"/>
</dbReference>
<dbReference type="Pfam" id="PF13578">
    <property type="entry name" value="Methyltransf_24"/>
    <property type="match status" value="1"/>
</dbReference>
<evidence type="ECO:0000313" key="2">
    <source>
        <dbReference type="Proteomes" id="UP000189800"/>
    </source>
</evidence>
<dbReference type="STRING" id="470453.B0680_04885"/>
<sequence length="211" mass="24012">MATPTPEFHFTKDWFSYIQSNLDYVFNDIKPKKVLEIGAFEGRSTCYFIEKCASFHQEGVEIVSVDTWQGGQEHSQIDMSAAEAAYMHNVQLQVSRFPTVKVTKIKSDSHTAMIKLLAEGGAGQFDFIYVDGSHEAPDVLFDALLAHRLVKVDGVIGFDDYLWSPDSAPNHNHYLLVKPAVDHYVNTYQQKVHVVQRLPHFYQLYVLKLAD</sequence>
<dbReference type="GO" id="GO:0032259">
    <property type="term" value="P:methylation"/>
    <property type="evidence" value="ECO:0007669"/>
    <property type="project" value="UniProtKB-KW"/>
</dbReference>
<dbReference type="Gene3D" id="3.40.50.150">
    <property type="entry name" value="Vaccinia Virus protein VP39"/>
    <property type="match status" value="1"/>
</dbReference>
<dbReference type="Proteomes" id="UP000189800">
    <property type="component" value="Unassembled WGS sequence"/>
</dbReference>
<gene>
    <name evidence="1" type="ORF">B0680_04885</name>
</gene>
<dbReference type="AlphaFoldDB" id="A0A1T0CPM7"/>
<keyword evidence="1" id="KW-0489">Methyltransferase</keyword>
<dbReference type="PANTHER" id="PTHR37909">
    <property type="entry name" value="S-ADENOSYL-L-METHIONINE-DEPENDENT METHYLTRANSFERASES SUPERFAMILY PROTEIN"/>
    <property type="match status" value="1"/>
</dbReference>